<name>A0ABW3QAV0_9BACT</name>
<gene>
    <name evidence="2" type="ORF">ACFQ4C_04115</name>
</gene>
<reference evidence="3" key="1">
    <citation type="journal article" date="2019" name="Int. J. Syst. Evol. Microbiol.">
        <title>The Global Catalogue of Microorganisms (GCM) 10K type strain sequencing project: providing services to taxonomists for standard genome sequencing and annotation.</title>
        <authorList>
            <consortium name="The Broad Institute Genomics Platform"/>
            <consortium name="The Broad Institute Genome Sequencing Center for Infectious Disease"/>
            <person name="Wu L."/>
            <person name="Ma J."/>
        </authorList>
    </citation>
    <scope>NUCLEOTIDE SEQUENCE [LARGE SCALE GENOMIC DNA]</scope>
    <source>
        <strain evidence="3">CCUG 55608</strain>
    </source>
</reference>
<dbReference type="EMBL" id="JBHTLP010000002">
    <property type="protein sequence ID" value="MFD1140275.1"/>
    <property type="molecule type" value="Genomic_DNA"/>
</dbReference>
<keyword evidence="3" id="KW-1185">Reference proteome</keyword>
<evidence type="ECO:0000256" key="1">
    <source>
        <dbReference type="SAM" id="SignalP"/>
    </source>
</evidence>
<protein>
    <submittedName>
        <fullName evidence="2">Sialidase family protein</fullName>
        <ecNumber evidence="2">3.2.1.-</ecNumber>
    </submittedName>
</protein>
<dbReference type="GO" id="GO:0016798">
    <property type="term" value="F:hydrolase activity, acting on glycosyl bonds"/>
    <property type="evidence" value="ECO:0007669"/>
    <property type="project" value="UniProtKB-KW"/>
</dbReference>
<evidence type="ECO:0000313" key="3">
    <source>
        <dbReference type="Proteomes" id="UP001597116"/>
    </source>
</evidence>
<dbReference type="RefSeq" id="WP_265989682.1">
    <property type="nucleotide sequence ID" value="NZ_CP110973.1"/>
</dbReference>
<comment type="caution">
    <text evidence="2">The sequence shown here is derived from an EMBL/GenBank/DDBJ whole genome shotgun (WGS) entry which is preliminary data.</text>
</comment>
<sequence length="452" mass="50271">MTKAYFLILPLLFFACKSTQKATGPTTEWTERSSEPLSVITPGLPTYQQTTVLYKQNGKAQYRVTLGEPVVVSAAEKEEKWGHFQFPDIARTVDGAIAVKWQMANDAMESYGNTSSPAALSTDGGKTWKISPTDWEHSALEEGVLLPNGDRIKIVTPKPVKESELKMPKPVGSFKRRNYVHTFYKLSELPASRQGVFLARRKKGESVWTDEQAALNDPQALRYSLRGMVPVVWWGDMKVAADGSVVACVYPGFHLREDGSLDLKGGVFFYRSTDAGHSWKILSRIPYQPDTKIDTNGVNKFWFTEPAFELLANGTYLSVIRSHDIYSGPMYVSRSADEGKTFTKPEVMAPNGVFPRLLQLKNGVTVVSSGRPGVQLRFSSDGPGKTWTNAFEMLPFGKNEDGTFEQVSCGYTGLLPTSDHSFLMVYSDFNYKTAEGHLRKAIKVREVSVSPL</sequence>
<feature type="signal peptide" evidence="1">
    <location>
        <begin position="1"/>
        <end position="22"/>
    </location>
</feature>
<keyword evidence="2" id="KW-0378">Hydrolase</keyword>
<keyword evidence="2" id="KW-0326">Glycosidase</keyword>
<dbReference type="Proteomes" id="UP001597116">
    <property type="component" value="Unassembled WGS sequence"/>
</dbReference>
<feature type="chain" id="PRO_5047462387" evidence="1">
    <location>
        <begin position="23"/>
        <end position="452"/>
    </location>
</feature>
<accession>A0ABW3QAV0</accession>
<dbReference type="EC" id="3.2.1.-" evidence="2"/>
<dbReference type="SUPFAM" id="SSF50939">
    <property type="entry name" value="Sialidases"/>
    <property type="match status" value="1"/>
</dbReference>
<organism evidence="2 3">
    <name type="scientific">Larkinella insperata</name>
    <dbReference type="NCBI Taxonomy" id="332158"/>
    <lineage>
        <taxon>Bacteria</taxon>
        <taxon>Pseudomonadati</taxon>
        <taxon>Bacteroidota</taxon>
        <taxon>Cytophagia</taxon>
        <taxon>Cytophagales</taxon>
        <taxon>Spirosomataceae</taxon>
        <taxon>Larkinella</taxon>
    </lineage>
</organism>
<evidence type="ECO:0000313" key="2">
    <source>
        <dbReference type="EMBL" id="MFD1140275.1"/>
    </source>
</evidence>
<dbReference type="CDD" id="cd15482">
    <property type="entry name" value="Sialidase_non-viral"/>
    <property type="match status" value="1"/>
</dbReference>
<dbReference type="InterPro" id="IPR036278">
    <property type="entry name" value="Sialidase_sf"/>
</dbReference>
<keyword evidence="1" id="KW-0732">Signal</keyword>
<dbReference type="PROSITE" id="PS51257">
    <property type="entry name" value="PROKAR_LIPOPROTEIN"/>
    <property type="match status" value="1"/>
</dbReference>
<dbReference type="Gene3D" id="2.120.10.10">
    <property type="match status" value="1"/>
</dbReference>
<proteinExistence type="predicted"/>